<protein>
    <submittedName>
        <fullName evidence="1">Uncharacterized protein</fullName>
    </submittedName>
</protein>
<organism evidence="1 2">
    <name type="scientific">Polyangium fumosum</name>
    <dbReference type="NCBI Taxonomy" id="889272"/>
    <lineage>
        <taxon>Bacteria</taxon>
        <taxon>Pseudomonadati</taxon>
        <taxon>Myxococcota</taxon>
        <taxon>Polyangia</taxon>
        <taxon>Polyangiales</taxon>
        <taxon>Polyangiaceae</taxon>
        <taxon>Polyangium</taxon>
    </lineage>
</organism>
<dbReference type="EMBL" id="SSMQ01000021">
    <property type="protein sequence ID" value="TKD05321.1"/>
    <property type="molecule type" value="Genomic_DNA"/>
</dbReference>
<sequence length="169" mass="18856">MHATPLREDAFVLTGLASRGGLSNWVFFFFPAEIVQCDLGMMPAVKAGAEAGIRANLDVVGELGEQTYGPGRPKGGATEAWCDELVGKAKRVERLPCERVREIRLHLTAMAHELYVTADEGEPRRFSLMNRREAQEVRGLLEARFGERFVVTKSAAFAFFERHAPFLMQ</sequence>
<reference evidence="1 2" key="1">
    <citation type="submission" date="2019-04" db="EMBL/GenBank/DDBJ databases">
        <authorList>
            <person name="Li Y."/>
            <person name="Wang J."/>
        </authorList>
    </citation>
    <scope>NUCLEOTIDE SEQUENCE [LARGE SCALE GENOMIC DNA]</scope>
    <source>
        <strain evidence="1 2">DSM 14668</strain>
    </source>
</reference>
<keyword evidence="2" id="KW-1185">Reference proteome</keyword>
<evidence type="ECO:0000313" key="2">
    <source>
        <dbReference type="Proteomes" id="UP000309215"/>
    </source>
</evidence>
<dbReference type="RefSeq" id="WP_136930869.1">
    <property type="nucleotide sequence ID" value="NZ_SSMQ01000021.1"/>
</dbReference>
<evidence type="ECO:0000313" key="1">
    <source>
        <dbReference type="EMBL" id="TKD05321.1"/>
    </source>
</evidence>
<proteinExistence type="predicted"/>
<name>A0A4U1JAM1_9BACT</name>
<dbReference type="Proteomes" id="UP000309215">
    <property type="component" value="Unassembled WGS sequence"/>
</dbReference>
<gene>
    <name evidence="1" type="ORF">E8A74_21225</name>
</gene>
<accession>A0A4U1JAM1</accession>
<dbReference type="AlphaFoldDB" id="A0A4U1JAM1"/>
<comment type="caution">
    <text evidence="1">The sequence shown here is derived from an EMBL/GenBank/DDBJ whole genome shotgun (WGS) entry which is preliminary data.</text>
</comment>